<evidence type="ECO:0000313" key="2">
    <source>
        <dbReference type="EnsemblProtists" id="EKX31777"/>
    </source>
</evidence>
<dbReference type="HOGENOM" id="CLU_1491773_0_0_1"/>
<evidence type="ECO:0000313" key="3">
    <source>
        <dbReference type="Proteomes" id="UP000011087"/>
    </source>
</evidence>
<accession>L1I6V1</accession>
<name>L1I6V1_GUITC</name>
<reference evidence="3" key="2">
    <citation type="submission" date="2012-11" db="EMBL/GenBank/DDBJ databases">
        <authorList>
            <person name="Kuo A."/>
            <person name="Curtis B.A."/>
            <person name="Tanifuji G."/>
            <person name="Burki F."/>
            <person name="Gruber A."/>
            <person name="Irimia M."/>
            <person name="Maruyama S."/>
            <person name="Arias M.C."/>
            <person name="Ball S.G."/>
            <person name="Gile G.H."/>
            <person name="Hirakawa Y."/>
            <person name="Hopkins J.F."/>
            <person name="Rensing S.A."/>
            <person name="Schmutz J."/>
            <person name="Symeonidi A."/>
            <person name="Elias M."/>
            <person name="Eveleigh R.J."/>
            <person name="Herman E.K."/>
            <person name="Klute M.J."/>
            <person name="Nakayama T."/>
            <person name="Obornik M."/>
            <person name="Reyes-Prieto A."/>
            <person name="Armbrust E.V."/>
            <person name="Aves S.J."/>
            <person name="Beiko R.G."/>
            <person name="Coutinho P."/>
            <person name="Dacks J.B."/>
            <person name="Durnford D.G."/>
            <person name="Fast N.M."/>
            <person name="Green B.R."/>
            <person name="Grisdale C."/>
            <person name="Hempe F."/>
            <person name="Henrissat B."/>
            <person name="Hoppner M.P."/>
            <person name="Ishida K.-I."/>
            <person name="Kim E."/>
            <person name="Koreny L."/>
            <person name="Kroth P.G."/>
            <person name="Liu Y."/>
            <person name="Malik S.-B."/>
            <person name="Maier U.G."/>
            <person name="McRose D."/>
            <person name="Mock T."/>
            <person name="Neilson J.A."/>
            <person name="Onodera N.T."/>
            <person name="Poole A.M."/>
            <person name="Pritham E.J."/>
            <person name="Richards T.A."/>
            <person name="Rocap G."/>
            <person name="Roy S.W."/>
            <person name="Sarai C."/>
            <person name="Schaack S."/>
            <person name="Shirato S."/>
            <person name="Slamovits C.H."/>
            <person name="Spencer D.F."/>
            <person name="Suzuki S."/>
            <person name="Worden A.Z."/>
            <person name="Zauner S."/>
            <person name="Barry K."/>
            <person name="Bell C."/>
            <person name="Bharti A.K."/>
            <person name="Crow J.A."/>
            <person name="Grimwood J."/>
            <person name="Kramer R."/>
            <person name="Lindquist E."/>
            <person name="Lucas S."/>
            <person name="Salamov A."/>
            <person name="McFadden G.I."/>
            <person name="Lane C.E."/>
            <person name="Keeling P.J."/>
            <person name="Gray M.W."/>
            <person name="Grigoriev I.V."/>
            <person name="Archibald J.M."/>
        </authorList>
    </citation>
    <scope>NUCLEOTIDE SEQUENCE</scope>
    <source>
        <strain evidence="3">CCMP2712</strain>
    </source>
</reference>
<organism evidence="1">
    <name type="scientific">Guillardia theta (strain CCMP2712)</name>
    <name type="common">Cryptophyte</name>
    <dbReference type="NCBI Taxonomy" id="905079"/>
    <lineage>
        <taxon>Eukaryota</taxon>
        <taxon>Cryptophyceae</taxon>
        <taxon>Pyrenomonadales</taxon>
        <taxon>Geminigeraceae</taxon>
        <taxon>Guillardia</taxon>
    </lineage>
</organism>
<reference evidence="2" key="3">
    <citation type="submission" date="2015-06" db="UniProtKB">
        <authorList>
            <consortium name="EnsemblProtists"/>
        </authorList>
    </citation>
    <scope>IDENTIFICATION</scope>
</reference>
<dbReference type="EMBL" id="JH993238">
    <property type="protein sequence ID" value="EKX31777.1"/>
    <property type="molecule type" value="Genomic_DNA"/>
</dbReference>
<sequence>MLAHLIVKPYDPSMDYASVCNDLFGDNKCLVMLEKKGGDHCHIQGELKAPKTEEQWRNYIGDLAMEHYRRKQDPKSRPVKRRKLEADEVGFQYMAKELPTSVVIYKQGFSDEDLQELYEKSNEHRDELQSKPGEYIAEKIGGDTESWTPGELHKRVCYYAFQYYLAEGKMRPPNIKILCEH</sequence>
<dbReference type="Proteomes" id="UP000011087">
    <property type="component" value="Unassembled WGS sequence"/>
</dbReference>
<dbReference type="GeneID" id="17288490"/>
<dbReference type="RefSeq" id="XP_005818757.1">
    <property type="nucleotide sequence ID" value="XM_005818700.1"/>
</dbReference>
<proteinExistence type="predicted"/>
<protein>
    <submittedName>
        <fullName evidence="1 2">Uncharacterized protein</fullName>
    </submittedName>
</protein>
<reference evidence="1 3" key="1">
    <citation type="journal article" date="2012" name="Nature">
        <title>Algal genomes reveal evolutionary mosaicism and the fate of nucleomorphs.</title>
        <authorList>
            <consortium name="DOE Joint Genome Institute"/>
            <person name="Curtis B.A."/>
            <person name="Tanifuji G."/>
            <person name="Burki F."/>
            <person name="Gruber A."/>
            <person name="Irimia M."/>
            <person name="Maruyama S."/>
            <person name="Arias M.C."/>
            <person name="Ball S.G."/>
            <person name="Gile G.H."/>
            <person name="Hirakawa Y."/>
            <person name="Hopkins J.F."/>
            <person name="Kuo A."/>
            <person name="Rensing S.A."/>
            <person name="Schmutz J."/>
            <person name="Symeonidi A."/>
            <person name="Elias M."/>
            <person name="Eveleigh R.J."/>
            <person name="Herman E.K."/>
            <person name="Klute M.J."/>
            <person name="Nakayama T."/>
            <person name="Obornik M."/>
            <person name="Reyes-Prieto A."/>
            <person name="Armbrust E.V."/>
            <person name="Aves S.J."/>
            <person name="Beiko R.G."/>
            <person name="Coutinho P."/>
            <person name="Dacks J.B."/>
            <person name="Durnford D.G."/>
            <person name="Fast N.M."/>
            <person name="Green B.R."/>
            <person name="Grisdale C.J."/>
            <person name="Hempel F."/>
            <person name="Henrissat B."/>
            <person name="Hoppner M.P."/>
            <person name="Ishida K."/>
            <person name="Kim E."/>
            <person name="Koreny L."/>
            <person name="Kroth P.G."/>
            <person name="Liu Y."/>
            <person name="Malik S.B."/>
            <person name="Maier U.G."/>
            <person name="McRose D."/>
            <person name="Mock T."/>
            <person name="Neilson J.A."/>
            <person name="Onodera N.T."/>
            <person name="Poole A.M."/>
            <person name="Pritham E.J."/>
            <person name="Richards T.A."/>
            <person name="Rocap G."/>
            <person name="Roy S.W."/>
            <person name="Sarai C."/>
            <person name="Schaack S."/>
            <person name="Shirato S."/>
            <person name="Slamovits C.H."/>
            <person name="Spencer D.F."/>
            <person name="Suzuki S."/>
            <person name="Worden A.Z."/>
            <person name="Zauner S."/>
            <person name="Barry K."/>
            <person name="Bell C."/>
            <person name="Bharti A.K."/>
            <person name="Crow J.A."/>
            <person name="Grimwood J."/>
            <person name="Kramer R."/>
            <person name="Lindquist E."/>
            <person name="Lucas S."/>
            <person name="Salamov A."/>
            <person name="McFadden G.I."/>
            <person name="Lane C.E."/>
            <person name="Keeling P.J."/>
            <person name="Gray M.W."/>
            <person name="Grigoriev I.V."/>
            <person name="Archibald J.M."/>
        </authorList>
    </citation>
    <scope>NUCLEOTIDE SEQUENCE</scope>
    <source>
        <strain evidence="1 3">CCMP2712</strain>
    </source>
</reference>
<dbReference type="KEGG" id="gtt:GUITHDRAFT_149083"/>
<dbReference type="AlphaFoldDB" id="L1I6V1"/>
<evidence type="ECO:0000313" key="1">
    <source>
        <dbReference type="EMBL" id="EKX31777.1"/>
    </source>
</evidence>
<dbReference type="PaxDb" id="55529-EKX31777"/>
<gene>
    <name evidence="1" type="ORF">GUITHDRAFT_149083</name>
</gene>
<keyword evidence="3" id="KW-1185">Reference proteome</keyword>
<dbReference type="EnsemblProtists" id="EKX31777">
    <property type="protein sequence ID" value="EKX31777"/>
    <property type="gene ID" value="GUITHDRAFT_149083"/>
</dbReference>